<dbReference type="EMBL" id="CAMPGE010026578">
    <property type="protein sequence ID" value="CAI2384259.1"/>
    <property type="molecule type" value="Genomic_DNA"/>
</dbReference>
<evidence type="ECO:0000256" key="5">
    <source>
        <dbReference type="SAM" id="MobiDB-lite"/>
    </source>
</evidence>
<dbReference type="PROSITE" id="PS51460">
    <property type="entry name" value="GAR"/>
    <property type="match status" value="1"/>
</dbReference>
<feature type="compositionally biased region" description="Gly residues" evidence="5">
    <location>
        <begin position="1705"/>
        <end position="1719"/>
    </location>
</feature>
<keyword evidence="4" id="KW-0175">Coiled coil</keyword>
<proteinExistence type="predicted"/>
<feature type="coiled-coil region" evidence="4">
    <location>
        <begin position="178"/>
        <end position="278"/>
    </location>
</feature>
<evidence type="ECO:0000256" key="4">
    <source>
        <dbReference type="SAM" id="Coils"/>
    </source>
</evidence>
<organism evidence="7 8">
    <name type="scientific">Euplotes crassus</name>
    <dbReference type="NCBI Taxonomy" id="5936"/>
    <lineage>
        <taxon>Eukaryota</taxon>
        <taxon>Sar</taxon>
        <taxon>Alveolata</taxon>
        <taxon>Ciliophora</taxon>
        <taxon>Intramacronucleata</taxon>
        <taxon>Spirotrichea</taxon>
        <taxon>Hypotrichia</taxon>
        <taxon>Euplotida</taxon>
        <taxon>Euplotidae</taxon>
        <taxon>Moneuplotes</taxon>
    </lineage>
</organism>
<feature type="coiled-coil region" evidence="4">
    <location>
        <begin position="1364"/>
        <end position="1398"/>
    </location>
</feature>
<comment type="caution">
    <text evidence="7">The sequence shown here is derived from an EMBL/GenBank/DDBJ whole genome shotgun (WGS) entry which is preliminary data.</text>
</comment>
<feature type="domain" description="GAR" evidence="6">
    <location>
        <begin position="1585"/>
        <end position="1657"/>
    </location>
</feature>
<dbReference type="InterPro" id="IPR036534">
    <property type="entry name" value="GAR_dom_sf"/>
</dbReference>
<feature type="compositionally biased region" description="Basic and acidic residues" evidence="5">
    <location>
        <begin position="404"/>
        <end position="414"/>
    </location>
</feature>
<name>A0AAD2D7L1_EUPCR</name>
<evidence type="ECO:0000313" key="7">
    <source>
        <dbReference type="EMBL" id="CAI2384259.1"/>
    </source>
</evidence>
<protein>
    <recommendedName>
        <fullName evidence="6">GAR domain-containing protein</fullName>
    </recommendedName>
</protein>
<dbReference type="Proteomes" id="UP001295684">
    <property type="component" value="Unassembled WGS sequence"/>
</dbReference>
<feature type="region of interest" description="Disordered" evidence="5">
    <location>
        <begin position="393"/>
        <end position="414"/>
    </location>
</feature>
<evidence type="ECO:0000256" key="2">
    <source>
        <dbReference type="ARBA" id="ARBA00022490"/>
    </source>
</evidence>
<dbReference type="Gene3D" id="3.30.920.20">
    <property type="entry name" value="Gas2-like domain"/>
    <property type="match status" value="1"/>
</dbReference>
<keyword evidence="3" id="KW-0206">Cytoskeleton</keyword>
<accession>A0AAD2D7L1</accession>
<feature type="compositionally biased region" description="Basic and acidic residues" evidence="5">
    <location>
        <begin position="1772"/>
        <end position="1793"/>
    </location>
</feature>
<gene>
    <name evidence="7" type="ORF">ECRASSUSDP1_LOCUS25782</name>
</gene>
<evidence type="ECO:0000259" key="6">
    <source>
        <dbReference type="PROSITE" id="PS51460"/>
    </source>
</evidence>
<dbReference type="SUPFAM" id="SSF143575">
    <property type="entry name" value="GAS2 domain-like"/>
    <property type="match status" value="1"/>
</dbReference>
<dbReference type="PANTHER" id="PTHR23159">
    <property type="entry name" value="CENTROSOMAL PROTEIN 2"/>
    <property type="match status" value="1"/>
</dbReference>
<feature type="compositionally biased region" description="Low complexity" evidence="5">
    <location>
        <begin position="1720"/>
        <end position="1736"/>
    </location>
</feature>
<dbReference type="InterPro" id="IPR003108">
    <property type="entry name" value="GAR_dom"/>
</dbReference>
<evidence type="ECO:0000256" key="1">
    <source>
        <dbReference type="ARBA" id="ARBA00004245"/>
    </source>
</evidence>
<reference evidence="7" key="1">
    <citation type="submission" date="2023-07" db="EMBL/GenBank/DDBJ databases">
        <authorList>
            <consortium name="AG Swart"/>
            <person name="Singh M."/>
            <person name="Singh A."/>
            <person name="Seah K."/>
            <person name="Emmerich C."/>
        </authorList>
    </citation>
    <scope>NUCLEOTIDE SEQUENCE</scope>
    <source>
        <strain evidence="7">DP1</strain>
    </source>
</reference>
<dbReference type="Pfam" id="PF02187">
    <property type="entry name" value="GAS2"/>
    <property type="match status" value="1"/>
</dbReference>
<dbReference type="GO" id="GO:0005856">
    <property type="term" value="C:cytoskeleton"/>
    <property type="evidence" value="ECO:0007669"/>
    <property type="project" value="UniProtKB-SubCell"/>
</dbReference>
<comment type="subcellular location">
    <subcellularLocation>
        <location evidence="1">Cytoplasm</location>
        <location evidence="1">Cytoskeleton</location>
    </subcellularLocation>
</comment>
<feature type="compositionally biased region" description="Polar residues" evidence="5">
    <location>
        <begin position="393"/>
        <end position="403"/>
    </location>
</feature>
<evidence type="ECO:0000313" key="8">
    <source>
        <dbReference type="Proteomes" id="UP001295684"/>
    </source>
</evidence>
<evidence type="ECO:0000256" key="3">
    <source>
        <dbReference type="ARBA" id="ARBA00023212"/>
    </source>
</evidence>
<feature type="coiled-coil region" evidence="4">
    <location>
        <begin position="582"/>
        <end position="649"/>
    </location>
</feature>
<feature type="coiled-coil region" evidence="4">
    <location>
        <begin position="448"/>
        <end position="482"/>
    </location>
</feature>
<sequence>MADKDQNVTEEFTSSQPGYKVTTKTTTYKVSNGSGFTDHSESMEFSSTPTKTTVHEKRIEITHSFGLVQSEMNKLGKTKDFYSRLRDRRNNFDSQVQSFTQKIEEGGKGVKSQVKNLESQTDTLSLDLRDISEQSSKKEKMIAEIQMKSATNLNGYKKKEAEIDETFTNTSKDRDTQLIEYLEKLRKAQKEMEALVENSVKDREAIRKKLEDVQRQVIYAKDPKFLPESLRNSEKEKNQLSQNLDTLKQNVAALKVQVEEVETRNDKLEREVGALNTHNEINKPIQEERESLIAKTQELSASQHKLYTENIQKIKLLHQLELEITERRTVFPILRNKLNASIIVLDENIDGLEKDIEVIDDGTKQMDKKVDDLRSKVQSPVFVNALERIQQRLKNLNGENQKNGGEKDQVRKDTTDHRLKLNEVDFFNLTQEEIRVYITNLKKVKDGYNGSNKTKDDHMREYKKLQDELDDLQKDILAEYEKNIKVVHKRSDANVKDTSSNLDKAKVLITELGDTLDSENPAMGKFIKEYENARNQHSDVKGNNGDHQRCMTEFSNRNMDGDDHLTFLITLNEDQLVTDSGIQDNKKNSENLLAMLMRLKNDLDEEDKSAKDDILNKAKNLLMSKYKKLEDLEEKLKELEDGEMKYFRSLDLALQIVGKDHPEYSDLSAIDKNSGVSKQLRKDKNKLEDEFEDLKQLIDNADPKAMTMKQVLEIQSRTEGAVEEHGRVDKEINDGLNNLRLIVIYLDKLLVTLRDRIKKESDEKVADLSKKIEFLVRFLTPENEEADSIQRPTKLKELLDQTSLSRDDPEYAQYKTYVELVTTNLTKCNYAANDLKRLNKDTSKVLKEYDSKSLPQDVITDQIEYIQESAEILKDNEKPSEELTVVVTSILKELDSEKEEEIRNFLDHLKSQREQAGEEKLNQLLHDVDELEKLWKAVNQDNDSFTKVLSKAKIGAKSREKVKLADTLIKESEVDQKDLREVKKDIDLIKSESRRYDLSRITVEEIYIMITKIETYLITVAKRTEECQTIQINIDERKKRWDAFLKETEVLETIINEYFSLLSGLREKYEKLIKSHNFCSNSVDGFILVNQKIQENEHYETNEAPCANREQIQAQLGELDYQKNEYAPKVDEYEAYDAAKLKNLEVSEIEALIQSLTSLINSIDNDNQSLDDVTLYLKDERKDFKNGDVYNNRSRIEELLETADQKLQSSVNEFEGLKETLQGTDSSDSKLTEKIKEIEGHIVKAGETLELAKSDFEIVSQDIERENMDTSKLVLLASIIEKLGTVAAYLKECDEIFELIEIAFKELQTELVDLYYSKKLIDMIGVIKMLLERLGRLSDLIDKLIALAAEFNGYTSDNEEEEFVNSLESELAEIKEHHTDTQDKLTALEQEIEELQALLKQENPIIDEEKADQVDSKIGDLSKMIENIEKLVDSKIQRFADMDPYKKFKRREKELNKLTTILSERENTLKTLTTECKADLKNPDCSPELKEIAKEVIEEIEPLEENLDNMSQRMTMLGNEIATCLEKSAKTEMTIEEIFELLYSNVDIKKKLKLILQNIDEFSKMLNECRKKYLLKKAESPIKKKYKAAKGDQVDEMLGNWINSHGCEIEIKRLGGGFYMFGEKKIYAKIINGKLIIRVGGGYMNIDEFMQHYGMMELARQQRMMEMEYESIDYNDIMSKDDEGTSTSSKGAMGIAEAKKNLRGGLGGSFVGSRKGGSPRGSPKGGKIPKGSPRGSFAGRHGSPRNKTMKAGGSPKNNTFKHPPKGMPSVSKIEESLRKMERDAQKGKLKEGYETLSYKK</sequence>
<keyword evidence="8" id="KW-1185">Reference proteome</keyword>
<feature type="coiled-coil region" evidence="4">
    <location>
        <begin position="1193"/>
        <end position="1220"/>
    </location>
</feature>
<dbReference type="GO" id="GO:0008017">
    <property type="term" value="F:microtubule binding"/>
    <property type="evidence" value="ECO:0007669"/>
    <property type="project" value="InterPro"/>
</dbReference>
<keyword evidence="2" id="KW-0963">Cytoplasm</keyword>
<feature type="region of interest" description="Disordered" evidence="5">
    <location>
        <begin position="1705"/>
        <end position="1800"/>
    </location>
</feature>
<dbReference type="PANTHER" id="PTHR23159:SF31">
    <property type="entry name" value="CENTROSOME-ASSOCIATED PROTEIN CEP250 ISOFORM X1"/>
    <property type="match status" value="1"/>
</dbReference>